<dbReference type="PANTHER" id="PTHR11188:SF17">
    <property type="entry name" value="FI21816P1"/>
    <property type="match status" value="1"/>
</dbReference>
<feature type="compositionally biased region" description="Polar residues" evidence="1">
    <location>
        <begin position="436"/>
        <end position="449"/>
    </location>
</feature>
<dbReference type="EMBL" id="HE616745">
    <property type="protein sequence ID" value="CCE91812.1"/>
    <property type="molecule type" value="Genomic_DNA"/>
</dbReference>
<dbReference type="STRING" id="1076872.G8ZT68"/>
<organism evidence="3 4">
    <name type="scientific">Torulaspora delbrueckii</name>
    <name type="common">Yeast</name>
    <name type="synonym">Candida colliculosa</name>
    <dbReference type="NCBI Taxonomy" id="4950"/>
    <lineage>
        <taxon>Eukaryota</taxon>
        <taxon>Fungi</taxon>
        <taxon>Dikarya</taxon>
        <taxon>Ascomycota</taxon>
        <taxon>Saccharomycotina</taxon>
        <taxon>Saccharomycetes</taxon>
        <taxon>Saccharomycetales</taxon>
        <taxon>Saccharomycetaceae</taxon>
        <taxon>Torulaspora</taxon>
    </lineage>
</organism>
<dbReference type="InterPro" id="IPR014752">
    <property type="entry name" value="Arrestin-like_C"/>
</dbReference>
<dbReference type="InParanoid" id="G8ZT68"/>
<proteinExistence type="predicted"/>
<dbReference type="InterPro" id="IPR050357">
    <property type="entry name" value="Arrestin_domain-protein"/>
</dbReference>
<dbReference type="RefSeq" id="XP_003681023.1">
    <property type="nucleotide sequence ID" value="XM_003680975.1"/>
</dbReference>
<reference evidence="3 4" key="1">
    <citation type="journal article" date="2011" name="Proc. Natl. Acad. Sci. U.S.A.">
        <title>Evolutionary erosion of yeast sex chromosomes by mating-type switching accidents.</title>
        <authorList>
            <person name="Gordon J.L."/>
            <person name="Armisen D."/>
            <person name="Proux-Wera E."/>
            <person name="Oheigeartaigh S.S."/>
            <person name="Byrne K.P."/>
            <person name="Wolfe K.H."/>
        </authorList>
    </citation>
    <scope>NUCLEOTIDE SEQUENCE [LARGE SCALE GENOMIC DNA]</scope>
    <source>
        <strain evidence="4">ATCC 10662 / CBS 1146 / NBRC 0425 / NCYC 2629 / NRRL Y-866</strain>
    </source>
</reference>
<dbReference type="GO" id="GO:0005829">
    <property type="term" value="C:cytosol"/>
    <property type="evidence" value="ECO:0007669"/>
    <property type="project" value="TreeGrafter"/>
</dbReference>
<dbReference type="GO" id="GO:0071333">
    <property type="term" value="P:cellular response to glucose stimulus"/>
    <property type="evidence" value="ECO:0007669"/>
    <property type="project" value="EnsemblFungi"/>
</dbReference>
<feature type="region of interest" description="Disordered" evidence="1">
    <location>
        <begin position="514"/>
        <end position="596"/>
    </location>
</feature>
<dbReference type="GO" id="GO:0030674">
    <property type="term" value="F:protein-macromolecule adaptor activity"/>
    <property type="evidence" value="ECO:0007669"/>
    <property type="project" value="TreeGrafter"/>
</dbReference>
<feature type="domain" description="Arrestin C-terminal-like" evidence="2">
    <location>
        <begin position="227"/>
        <end position="382"/>
    </location>
</feature>
<feature type="compositionally biased region" description="Low complexity" evidence="1">
    <location>
        <begin position="666"/>
        <end position="692"/>
    </location>
</feature>
<evidence type="ECO:0000313" key="3">
    <source>
        <dbReference type="EMBL" id="CCE91812.1"/>
    </source>
</evidence>
<dbReference type="Proteomes" id="UP000005627">
    <property type="component" value="Chromosome 4"/>
</dbReference>
<dbReference type="InterPro" id="IPR011022">
    <property type="entry name" value="Arrestin_C-like"/>
</dbReference>
<dbReference type="GO" id="GO:0009410">
    <property type="term" value="P:response to xenobiotic stimulus"/>
    <property type="evidence" value="ECO:0007669"/>
    <property type="project" value="EnsemblFungi"/>
</dbReference>
<accession>G8ZT68</accession>
<dbReference type="GO" id="GO:0031625">
    <property type="term" value="F:ubiquitin protein ligase binding"/>
    <property type="evidence" value="ECO:0007669"/>
    <property type="project" value="EnsemblFungi"/>
</dbReference>
<protein>
    <recommendedName>
        <fullName evidence="2">Arrestin C-terminal-like domain-containing protein</fullName>
    </recommendedName>
</protein>
<feature type="compositionally biased region" description="Polar residues" evidence="1">
    <location>
        <begin position="715"/>
        <end position="730"/>
    </location>
</feature>
<keyword evidence="4" id="KW-1185">Reference proteome</keyword>
<feature type="region of interest" description="Disordered" evidence="1">
    <location>
        <begin position="428"/>
        <end position="449"/>
    </location>
</feature>
<feature type="region of interest" description="Disordered" evidence="1">
    <location>
        <begin position="652"/>
        <end position="755"/>
    </location>
</feature>
<dbReference type="Gene3D" id="2.60.40.640">
    <property type="match status" value="1"/>
</dbReference>
<gene>
    <name evidence="3" type="primary">TDEL0D02280</name>
    <name evidence="3" type="ORF">TDEL_0D02280</name>
</gene>
<dbReference type="GO" id="GO:0005886">
    <property type="term" value="C:plasma membrane"/>
    <property type="evidence" value="ECO:0007669"/>
    <property type="project" value="EnsemblFungi"/>
</dbReference>
<dbReference type="eggNOG" id="KOG3780">
    <property type="taxonomic scope" value="Eukaryota"/>
</dbReference>
<feature type="compositionally biased region" description="Low complexity" evidence="1">
    <location>
        <begin position="738"/>
        <end position="749"/>
    </location>
</feature>
<sequence>MFPGSKAKEPLLYDVRIKGADHGVILLKGSASEAPSVLLSGTIVLSVQEPIQFKNMSLRLYGKIRLNIPTQYKTSKGMAERYVKYEKRVYEHTWDNFNVENYFQNLYDNYGRKTSIASKSSGNLSSLPRKAKSSTASLISLAGQSSSSYHTLVKGNYEFPFSAILPGSITESVEGLPNASVVYKLESAIERMKFHTDLICRKHLRVVRTLSPDALELSETVAVDNTWPNKVDYSISIPAKAIAIGSATPVHVLVVPLLKGLKLGPIKITMVEHSQYCGSFGSVSTQERIVNKMRIKDPLDHMNEDNETNNENDDDFSFQDRWEVNTTFQIPPSLSKCTQDCTLLNSIKVRHKLKFVISLVNPDGHVSELRASLPVQLFMSPFVALGVKKSDGAYGSANNSMTDVSSLARNQNDIVDEEDDDDVIFAGPASEMDPSAVNNNGSSATPSMSQLMSPPNYGNHVYDRLWSDVSVPNTPPRSGSQTPLETFREGSVLDNAHDMSQLQLNLRRLHVERENGETAESGSAETPPIQIESDQGVSINVPPGIPPASYHASMEAQPSFRDQESPMITPPSIQMAKEDSFCQPRTGSPLKKDWEMGNLSRVPSYDKAMKSDMYGDDLPPLYPSESGRRNKGHQLERPQIVHHKSSSYLSLHANGGQAARTPLARSNNSSSSSLNILPTTSNPDNSKNSPGSSSGGNNKGQSASRYYSFGMTPVGTENESSTSLHVQRTPSRGHLGEKSSSFSSLIGLLSKKDKK</sequence>
<evidence type="ECO:0000313" key="4">
    <source>
        <dbReference type="Proteomes" id="UP000005627"/>
    </source>
</evidence>
<dbReference type="GO" id="GO:0002092">
    <property type="term" value="P:positive regulation of receptor internalization"/>
    <property type="evidence" value="ECO:0007669"/>
    <property type="project" value="EnsemblFungi"/>
</dbReference>
<dbReference type="HOGENOM" id="CLU_018982_1_1_1"/>
<dbReference type="GO" id="GO:0070086">
    <property type="term" value="P:ubiquitin-dependent endocytosis"/>
    <property type="evidence" value="ECO:0007669"/>
    <property type="project" value="EnsemblFungi"/>
</dbReference>
<dbReference type="FunCoup" id="G8ZT68">
    <property type="interactions" value="94"/>
</dbReference>
<dbReference type="GeneID" id="11502247"/>
<dbReference type="Pfam" id="PF02752">
    <property type="entry name" value="Arrestin_C"/>
    <property type="match status" value="1"/>
</dbReference>
<feature type="region of interest" description="Disordered" evidence="1">
    <location>
        <begin position="608"/>
        <end position="634"/>
    </location>
</feature>
<dbReference type="AlphaFoldDB" id="G8ZT68"/>
<dbReference type="KEGG" id="tdl:TDEL_0D02280"/>
<evidence type="ECO:0000256" key="1">
    <source>
        <dbReference type="SAM" id="MobiDB-lite"/>
    </source>
</evidence>
<name>G8ZT68_TORDE</name>
<dbReference type="SMART" id="SM01017">
    <property type="entry name" value="Arrestin_C"/>
    <property type="match status" value="1"/>
</dbReference>
<dbReference type="PANTHER" id="PTHR11188">
    <property type="entry name" value="ARRESTIN DOMAIN CONTAINING PROTEIN"/>
    <property type="match status" value="1"/>
</dbReference>
<evidence type="ECO:0000259" key="2">
    <source>
        <dbReference type="SMART" id="SM01017"/>
    </source>
</evidence>
<dbReference type="OrthoDB" id="2333384at2759"/>